<organism evidence="1 2">
    <name type="scientific">Corynebacterium tuscaniense</name>
    <dbReference type="NCBI Taxonomy" id="302449"/>
    <lineage>
        <taxon>Bacteria</taxon>
        <taxon>Bacillati</taxon>
        <taxon>Actinomycetota</taxon>
        <taxon>Actinomycetes</taxon>
        <taxon>Mycobacteriales</taxon>
        <taxon>Corynebacteriaceae</taxon>
        <taxon>Corynebacterium</taxon>
    </lineage>
</organism>
<reference evidence="1 2" key="1">
    <citation type="submission" date="2017-09" db="EMBL/GenBank/DDBJ databases">
        <title>Bacterial strain isolated from the female urinary microbiota.</title>
        <authorList>
            <person name="Thomas-White K."/>
            <person name="Kumar N."/>
            <person name="Forster S."/>
            <person name="Putonti C."/>
            <person name="Lawley T."/>
            <person name="Wolfe A.J."/>
        </authorList>
    </citation>
    <scope>NUCLEOTIDE SEQUENCE [LARGE SCALE GENOMIC DNA]</scope>
    <source>
        <strain evidence="1 2">UMB0792</strain>
    </source>
</reference>
<evidence type="ECO:0000313" key="1">
    <source>
        <dbReference type="EMBL" id="PMC65379.1"/>
    </source>
</evidence>
<accession>A0A2N6T7W4</accession>
<comment type="caution">
    <text evidence="1">The sequence shown here is derived from an EMBL/GenBank/DDBJ whole genome shotgun (WGS) entry which is preliminary data.</text>
</comment>
<dbReference type="EMBL" id="PNHG01000001">
    <property type="protein sequence ID" value="PMC65379.1"/>
    <property type="molecule type" value="Genomic_DNA"/>
</dbReference>
<evidence type="ECO:0000313" key="2">
    <source>
        <dbReference type="Proteomes" id="UP000235836"/>
    </source>
</evidence>
<keyword evidence="2" id="KW-1185">Reference proteome</keyword>
<name>A0A2N6T7W4_9CORY</name>
<gene>
    <name evidence="1" type="ORF">CJ203_00390</name>
</gene>
<dbReference type="RefSeq" id="WP_102723146.1">
    <property type="nucleotide sequence ID" value="NZ_PNHG01000001.1"/>
</dbReference>
<proteinExistence type="predicted"/>
<sequence>MKIEKYIDQRDRLGTRTRNFYIVETDGTRFYSGRTDFARDFPPVEWVRNYETNRELRHGSKQFERIMSACMDHENATTVLRRPVSVTARLEQLADM</sequence>
<dbReference type="Proteomes" id="UP000235836">
    <property type="component" value="Unassembled WGS sequence"/>
</dbReference>
<dbReference type="AlphaFoldDB" id="A0A2N6T7W4"/>
<protein>
    <submittedName>
        <fullName evidence="1">Uncharacterized protein</fullName>
    </submittedName>
</protein>